<protein>
    <recommendedName>
        <fullName evidence="2">UBA domain-containing protein</fullName>
    </recommendedName>
</protein>
<evidence type="ECO:0000259" key="2">
    <source>
        <dbReference type="PROSITE" id="PS50030"/>
    </source>
</evidence>
<dbReference type="OrthoDB" id="263283at2759"/>
<feature type="region of interest" description="Disordered" evidence="1">
    <location>
        <begin position="212"/>
        <end position="241"/>
    </location>
</feature>
<dbReference type="Proteomes" id="UP000783686">
    <property type="component" value="Unassembled WGS sequence"/>
</dbReference>
<name>A0A811JUT2_9BILA</name>
<organism evidence="3 4">
    <name type="scientific">Bursaphelenchus okinawaensis</name>
    <dbReference type="NCBI Taxonomy" id="465554"/>
    <lineage>
        <taxon>Eukaryota</taxon>
        <taxon>Metazoa</taxon>
        <taxon>Ecdysozoa</taxon>
        <taxon>Nematoda</taxon>
        <taxon>Chromadorea</taxon>
        <taxon>Rhabditida</taxon>
        <taxon>Tylenchina</taxon>
        <taxon>Tylenchomorpha</taxon>
        <taxon>Aphelenchoidea</taxon>
        <taxon>Aphelenchoididae</taxon>
        <taxon>Bursaphelenchus</taxon>
    </lineage>
</organism>
<dbReference type="PROSITE" id="PS50030">
    <property type="entry name" value="UBA"/>
    <property type="match status" value="1"/>
</dbReference>
<dbReference type="AlphaFoldDB" id="A0A811JUT2"/>
<gene>
    <name evidence="3" type="ORF">BOKJ2_LOCUS1852</name>
</gene>
<evidence type="ECO:0000313" key="4">
    <source>
        <dbReference type="Proteomes" id="UP000614601"/>
    </source>
</evidence>
<dbReference type="EMBL" id="CAJFDH010000001">
    <property type="protein sequence ID" value="CAD5207168.1"/>
    <property type="molecule type" value="Genomic_DNA"/>
</dbReference>
<dbReference type="InterPro" id="IPR009060">
    <property type="entry name" value="UBA-like_sf"/>
</dbReference>
<dbReference type="InterPro" id="IPR015940">
    <property type="entry name" value="UBA"/>
</dbReference>
<proteinExistence type="predicted"/>
<accession>A0A811JUT2</accession>
<comment type="caution">
    <text evidence="3">The sequence shown here is derived from an EMBL/GenBank/DDBJ whole genome shotgun (WGS) entry which is preliminary data.</text>
</comment>
<evidence type="ECO:0000256" key="1">
    <source>
        <dbReference type="SAM" id="MobiDB-lite"/>
    </source>
</evidence>
<feature type="domain" description="UBA" evidence="2">
    <location>
        <begin position="243"/>
        <end position="284"/>
    </location>
</feature>
<sequence>MVFAVFSSNPRVEIEGSKTIQDLINTVKPAGDSKKCVVFFRGQKLSDDQIIDQIAGIKPQNALRVLYDVTAAETEKMETSVDQQLVSTLENLQEPQVQKIADVITKPDFKRHYAAKYSKILENSTFLNLLADFSQWQDGIKMYPEFCQFVRHVIDEVIPKDAFGRIFNPAGPSIRSVPPANADNRITADALQNAFASVMGGNLDALAQNSQNLPTQSASAPNLPSQGTEAPPVPPVPRENPMETYRSQLDQFREFGFTDDGENVQYLIVTQGNFEMALELLIRSREEQ</sequence>
<dbReference type="Proteomes" id="UP000614601">
    <property type="component" value="Unassembled WGS sequence"/>
</dbReference>
<feature type="compositionally biased region" description="Polar residues" evidence="1">
    <location>
        <begin position="212"/>
        <end position="228"/>
    </location>
</feature>
<dbReference type="Gene3D" id="1.10.8.10">
    <property type="entry name" value="DNA helicase RuvA subunit, C-terminal domain"/>
    <property type="match status" value="1"/>
</dbReference>
<evidence type="ECO:0000313" key="3">
    <source>
        <dbReference type="EMBL" id="CAD5207168.1"/>
    </source>
</evidence>
<dbReference type="EMBL" id="CAJFCW020000001">
    <property type="protein sequence ID" value="CAG9084609.1"/>
    <property type="molecule type" value="Genomic_DNA"/>
</dbReference>
<dbReference type="SUPFAM" id="SSF46934">
    <property type="entry name" value="UBA-like"/>
    <property type="match status" value="1"/>
</dbReference>
<keyword evidence="4" id="KW-1185">Reference proteome</keyword>
<reference evidence="3" key="1">
    <citation type="submission" date="2020-09" db="EMBL/GenBank/DDBJ databases">
        <authorList>
            <person name="Kikuchi T."/>
        </authorList>
    </citation>
    <scope>NUCLEOTIDE SEQUENCE</scope>
    <source>
        <strain evidence="3">SH1</strain>
    </source>
</reference>